<dbReference type="SUPFAM" id="SSF53383">
    <property type="entry name" value="PLP-dependent transferases"/>
    <property type="match status" value="1"/>
</dbReference>
<dbReference type="InterPro" id="IPR015421">
    <property type="entry name" value="PyrdxlP-dep_Trfase_major"/>
</dbReference>
<dbReference type="Pfam" id="PF00202">
    <property type="entry name" value="Aminotran_3"/>
    <property type="match status" value="1"/>
</dbReference>
<reference evidence="4" key="1">
    <citation type="submission" date="2023-12" db="EMBL/GenBank/DDBJ databases">
        <title>Fervidustalea candida gen. nov., sp. nov., a novel member of the family Paenibacillaceae isolated from a geothermal area.</title>
        <authorList>
            <person name="Li W.-J."/>
            <person name="Jiao J.-Y."/>
            <person name="Chen Y."/>
        </authorList>
    </citation>
    <scope>NUCLEOTIDE SEQUENCE</scope>
    <source>
        <strain evidence="4">SYSU GA230002</strain>
    </source>
</reference>
<evidence type="ECO:0000313" key="4">
    <source>
        <dbReference type="EMBL" id="MEB3101779.1"/>
    </source>
</evidence>
<dbReference type="EMBL" id="JAYJLD010000010">
    <property type="protein sequence ID" value="MEB3101779.1"/>
    <property type="molecule type" value="Genomic_DNA"/>
</dbReference>
<dbReference type="Proteomes" id="UP001310386">
    <property type="component" value="Unassembled WGS sequence"/>
</dbReference>
<dbReference type="InterPro" id="IPR015422">
    <property type="entry name" value="PyrdxlP-dep_Trfase_small"/>
</dbReference>
<keyword evidence="4" id="KW-0808">Transferase</keyword>
<keyword evidence="2 3" id="KW-0663">Pyridoxal phosphate</keyword>
<dbReference type="Gene3D" id="3.40.640.10">
    <property type="entry name" value="Type I PLP-dependent aspartate aminotransferase-like (Major domain)"/>
    <property type="match status" value="1"/>
</dbReference>
<dbReference type="InterPro" id="IPR005814">
    <property type="entry name" value="Aminotrans_3"/>
</dbReference>
<comment type="caution">
    <text evidence="4">The sequence shown here is derived from an EMBL/GenBank/DDBJ whole genome shotgun (WGS) entry which is preliminary data.</text>
</comment>
<dbReference type="GO" id="GO:0008483">
    <property type="term" value="F:transaminase activity"/>
    <property type="evidence" value="ECO:0007669"/>
    <property type="project" value="UniProtKB-KW"/>
</dbReference>
<evidence type="ECO:0000256" key="1">
    <source>
        <dbReference type="ARBA" id="ARBA00008954"/>
    </source>
</evidence>
<name>A0ABU5ZGZ6_9BACL</name>
<dbReference type="CDD" id="cd00610">
    <property type="entry name" value="OAT_like"/>
    <property type="match status" value="1"/>
</dbReference>
<keyword evidence="5" id="KW-1185">Reference proteome</keyword>
<evidence type="ECO:0000256" key="2">
    <source>
        <dbReference type="ARBA" id="ARBA00022898"/>
    </source>
</evidence>
<organism evidence="4 5">
    <name type="scientific">Ferviditalea candida</name>
    <dbReference type="NCBI Taxonomy" id="3108399"/>
    <lineage>
        <taxon>Bacteria</taxon>
        <taxon>Bacillati</taxon>
        <taxon>Bacillota</taxon>
        <taxon>Bacilli</taxon>
        <taxon>Bacillales</taxon>
        <taxon>Paenibacillaceae</taxon>
        <taxon>Ferviditalea</taxon>
    </lineage>
</organism>
<proteinExistence type="inferred from homology"/>
<dbReference type="Gene3D" id="3.90.1150.10">
    <property type="entry name" value="Aspartate Aminotransferase, domain 1"/>
    <property type="match status" value="1"/>
</dbReference>
<dbReference type="PANTHER" id="PTHR43094">
    <property type="entry name" value="AMINOTRANSFERASE"/>
    <property type="match status" value="1"/>
</dbReference>
<sequence length="454" mass="49851">MSNLSELIELDKKHCLHPSSPIKDHYSQGPMVLMEKGQGIYLYDFNGKEYIDGLSSLWNVNIGHGRAELAEAAREQMSRLAFSHSFNRFSHRGAIELAEKLASLTPGDLSVTQFTSGGSESNDTAFKLARHYFKLKGQPNRYKIISRYRAYHGISMGATSATGIPVFRQMGGPLAEGFLHAAAPYCYRCEEEDCTGYSIKSIEDIIQSEGPKTVAAVIVEPIQGAGGVIVPPLGYLKEIRRICDKYGILMIADEVITGFGRTGKWFGVEYDGVVPDMMSIAKGITSGYIPLGGVVIRGSIHQELVANSQESAILPHGFTYSGHPTACAVALKNLEIMADEKLVDNAAKMGLLLQEGLKKMRDELDIVGNFMSRGLIGSIEIVQEKATKKPFSKELNAANRVFAKALENGLITRAISIDQTDMVAVCPPLIINELELQRMLDILYESIKEVQRDI</sequence>
<evidence type="ECO:0000313" key="5">
    <source>
        <dbReference type="Proteomes" id="UP001310386"/>
    </source>
</evidence>
<comment type="similarity">
    <text evidence="1 3">Belongs to the class-III pyridoxal-phosphate-dependent aminotransferase family.</text>
</comment>
<evidence type="ECO:0000256" key="3">
    <source>
        <dbReference type="RuleBase" id="RU003560"/>
    </source>
</evidence>
<gene>
    <name evidence="4" type="ORF">VF724_08895</name>
</gene>
<dbReference type="InterPro" id="IPR015424">
    <property type="entry name" value="PyrdxlP-dep_Trfase"/>
</dbReference>
<accession>A0ABU5ZGZ6</accession>
<protein>
    <submittedName>
        <fullName evidence="4">Aspartate aminotransferase family protein</fullName>
    </submittedName>
</protein>
<dbReference type="RefSeq" id="WP_371753897.1">
    <property type="nucleotide sequence ID" value="NZ_JAYJLD010000010.1"/>
</dbReference>
<dbReference type="InterPro" id="IPR049704">
    <property type="entry name" value="Aminotrans_3_PPA_site"/>
</dbReference>
<dbReference type="PIRSF" id="PIRSF000521">
    <property type="entry name" value="Transaminase_4ab_Lys_Orn"/>
    <property type="match status" value="1"/>
</dbReference>
<keyword evidence="4" id="KW-0032">Aminotransferase</keyword>
<dbReference type="PANTHER" id="PTHR43094:SF1">
    <property type="entry name" value="AMINOTRANSFERASE CLASS-III"/>
    <property type="match status" value="1"/>
</dbReference>
<dbReference type="PROSITE" id="PS00600">
    <property type="entry name" value="AA_TRANSFER_CLASS_3"/>
    <property type="match status" value="1"/>
</dbReference>